<dbReference type="PANTHER" id="PTHR36302">
    <property type="entry name" value="BLR7088 PROTEIN"/>
    <property type="match status" value="1"/>
</dbReference>
<organism evidence="2 3">
    <name type="scientific">Zeimonas arvi</name>
    <dbReference type="NCBI Taxonomy" id="2498847"/>
    <lineage>
        <taxon>Bacteria</taxon>
        <taxon>Pseudomonadati</taxon>
        <taxon>Pseudomonadota</taxon>
        <taxon>Betaproteobacteria</taxon>
        <taxon>Burkholderiales</taxon>
        <taxon>Burkholderiaceae</taxon>
        <taxon>Zeimonas</taxon>
    </lineage>
</organism>
<dbReference type="OrthoDB" id="9796962at2"/>
<dbReference type="EMBL" id="VDUY01000001">
    <property type="protein sequence ID" value="TXL68938.1"/>
    <property type="molecule type" value="Genomic_DNA"/>
</dbReference>
<dbReference type="SUPFAM" id="SSF110087">
    <property type="entry name" value="DR1885-like metal-binding protein"/>
    <property type="match status" value="1"/>
</dbReference>
<dbReference type="Gene3D" id="2.60.40.1890">
    <property type="entry name" value="PCu(A)C copper chaperone"/>
    <property type="match status" value="1"/>
</dbReference>
<evidence type="ECO:0000313" key="3">
    <source>
        <dbReference type="Proteomes" id="UP000321548"/>
    </source>
</evidence>
<evidence type="ECO:0000256" key="1">
    <source>
        <dbReference type="SAM" id="MobiDB-lite"/>
    </source>
</evidence>
<dbReference type="Pfam" id="PF04314">
    <property type="entry name" value="PCuAC"/>
    <property type="match status" value="1"/>
</dbReference>
<dbReference type="InterPro" id="IPR007410">
    <property type="entry name" value="LpqE-like"/>
</dbReference>
<protein>
    <submittedName>
        <fullName evidence="2">Copper chaperone PCu(A)C</fullName>
    </submittedName>
</protein>
<accession>A0A5C8P6F6</accession>
<sequence length="167" mass="17343">MQQHMQQQNQAGAAMAVAAKVGQVSIGSPWARATAPGAAVGGGFLMLENAGADDKLMGASSPVSAKVELHSMSMENNVMRMREVTAIDLPTGKRVELRPGGLHMMFIDLTAPLKAGESFPVKLRFEKAGEVEVTFKVESMGAMGGPAGSGMHQQGVPHGAAMPGSKN</sequence>
<dbReference type="InterPro" id="IPR058248">
    <property type="entry name" value="Lxx211020-like"/>
</dbReference>
<keyword evidence="3" id="KW-1185">Reference proteome</keyword>
<feature type="region of interest" description="Disordered" evidence="1">
    <location>
        <begin position="146"/>
        <end position="167"/>
    </location>
</feature>
<gene>
    <name evidence="2" type="ORF">FHP08_00340</name>
</gene>
<comment type="caution">
    <text evidence="2">The sequence shown here is derived from an EMBL/GenBank/DDBJ whole genome shotgun (WGS) entry which is preliminary data.</text>
</comment>
<dbReference type="AlphaFoldDB" id="A0A5C8P6F6"/>
<reference evidence="2 3" key="1">
    <citation type="submission" date="2019-06" db="EMBL/GenBank/DDBJ databases">
        <title>Quisquiliibacterium sp. nov., isolated from a maize field.</title>
        <authorList>
            <person name="Lin S.-Y."/>
            <person name="Tsai C.-F."/>
            <person name="Young C.-C."/>
        </authorList>
    </citation>
    <scope>NUCLEOTIDE SEQUENCE [LARGE SCALE GENOMIC DNA]</scope>
    <source>
        <strain evidence="2 3">CC-CFT501</strain>
    </source>
</reference>
<evidence type="ECO:0000313" key="2">
    <source>
        <dbReference type="EMBL" id="TXL68938.1"/>
    </source>
</evidence>
<dbReference type="Proteomes" id="UP000321548">
    <property type="component" value="Unassembled WGS sequence"/>
</dbReference>
<dbReference type="PANTHER" id="PTHR36302:SF1">
    <property type="entry name" value="COPPER CHAPERONE PCU(A)C"/>
    <property type="match status" value="1"/>
</dbReference>
<proteinExistence type="predicted"/>
<name>A0A5C8P6F6_9BURK</name>
<dbReference type="InterPro" id="IPR036182">
    <property type="entry name" value="PCuAC_sf"/>
</dbReference>